<reference evidence="2" key="1">
    <citation type="thesis" date="2020" institute="ProQuest LLC" country="789 East Eisenhower Parkway, Ann Arbor, MI, USA">
        <title>Comparative Genomics and Chromosome Evolution.</title>
        <authorList>
            <person name="Mudd A.B."/>
        </authorList>
    </citation>
    <scope>NUCLEOTIDE SEQUENCE</scope>
    <source>
        <strain evidence="2">237g6f4</strain>
        <tissue evidence="2">Blood</tissue>
    </source>
</reference>
<gene>
    <name evidence="2" type="ORF">GDO81_002845</name>
</gene>
<sequence>MLVPVITLSALGLLLLIIGCWKRAWLKRIFLPDIPDPNKSKILFFNGTKGPLIRNSVPTTYGEPQKVDVVTLQENRPHKTHKEVNVSPELQLHEIYTTSDGEEEVNECYIPCDNENSLYPPMNQSQLPLYLEFFNQSYTSTVDDGSDGAQGYKPQMNTATVHSPTYLIQSVDPELGSDEDTAISLNSPSEPMSPTSVGSNTFILVG</sequence>
<dbReference type="EMBL" id="WNYA01000001">
    <property type="protein sequence ID" value="KAG8599018.1"/>
    <property type="molecule type" value="Genomic_DNA"/>
</dbReference>
<evidence type="ECO:0000313" key="2">
    <source>
        <dbReference type="EMBL" id="KAG8599018.1"/>
    </source>
</evidence>
<keyword evidence="3" id="KW-1185">Reference proteome</keyword>
<feature type="compositionally biased region" description="Polar residues" evidence="1">
    <location>
        <begin position="183"/>
        <end position="206"/>
    </location>
</feature>
<dbReference type="Proteomes" id="UP000824782">
    <property type="component" value="Unassembled WGS sequence"/>
</dbReference>
<feature type="region of interest" description="Disordered" evidence="1">
    <location>
        <begin position="177"/>
        <end position="206"/>
    </location>
</feature>
<evidence type="ECO:0000256" key="1">
    <source>
        <dbReference type="SAM" id="MobiDB-lite"/>
    </source>
</evidence>
<evidence type="ECO:0008006" key="4">
    <source>
        <dbReference type="Google" id="ProtNLM"/>
    </source>
</evidence>
<organism evidence="2 3">
    <name type="scientific">Engystomops pustulosus</name>
    <name type="common">Tungara frog</name>
    <name type="synonym">Physalaemus pustulosus</name>
    <dbReference type="NCBI Taxonomy" id="76066"/>
    <lineage>
        <taxon>Eukaryota</taxon>
        <taxon>Metazoa</taxon>
        <taxon>Chordata</taxon>
        <taxon>Craniata</taxon>
        <taxon>Vertebrata</taxon>
        <taxon>Euteleostomi</taxon>
        <taxon>Amphibia</taxon>
        <taxon>Batrachia</taxon>
        <taxon>Anura</taxon>
        <taxon>Neobatrachia</taxon>
        <taxon>Hyloidea</taxon>
        <taxon>Leptodactylidae</taxon>
        <taxon>Leiuperinae</taxon>
        <taxon>Engystomops</taxon>
    </lineage>
</organism>
<name>A0AAV7DSS0_ENGPU</name>
<proteinExistence type="predicted"/>
<protein>
    <recommendedName>
        <fullName evidence="4">Growth hormone receptor</fullName>
    </recommendedName>
</protein>
<dbReference type="AlphaFoldDB" id="A0AAV7DSS0"/>
<evidence type="ECO:0000313" key="3">
    <source>
        <dbReference type="Proteomes" id="UP000824782"/>
    </source>
</evidence>
<accession>A0AAV7DSS0</accession>
<comment type="caution">
    <text evidence="2">The sequence shown here is derived from an EMBL/GenBank/DDBJ whole genome shotgun (WGS) entry which is preliminary data.</text>
</comment>